<accession>A0A4R4DK75</accession>
<feature type="chain" id="PRO_5020944028" description="Conjugal transfer protein TrbG" evidence="4">
    <location>
        <begin position="19"/>
        <end position="342"/>
    </location>
</feature>
<dbReference type="CDD" id="cd06911">
    <property type="entry name" value="VirB9_CagX_TrbG"/>
    <property type="match status" value="1"/>
</dbReference>
<evidence type="ECO:0000256" key="1">
    <source>
        <dbReference type="ARBA" id="ARBA00006135"/>
    </source>
</evidence>
<evidence type="ECO:0000256" key="2">
    <source>
        <dbReference type="ARBA" id="ARBA00022729"/>
    </source>
</evidence>
<dbReference type="OrthoDB" id="7390264at2"/>
<evidence type="ECO:0000313" key="5">
    <source>
        <dbReference type="EMBL" id="TCZ61135.1"/>
    </source>
</evidence>
<feature type="compositionally biased region" description="Basic and acidic residues" evidence="3">
    <location>
        <begin position="329"/>
        <end position="342"/>
    </location>
</feature>
<dbReference type="InterPro" id="IPR010258">
    <property type="entry name" value="Conjugal_tfr_TrbG/VirB9/CagX"/>
</dbReference>
<dbReference type="Gene3D" id="2.60.40.2500">
    <property type="match status" value="1"/>
</dbReference>
<dbReference type="Pfam" id="PF03524">
    <property type="entry name" value="CagX"/>
    <property type="match status" value="1"/>
</dbReference>
<evidence type="ECO:0000256" key="3">
    <source>
        <dbReference type="SAM" id="MobiDB-lite"/>
    </source>
</evidence>
<feature type="region of interest" description="Disordered" evidence="3">
    <location>
        <begin position="318"/>
        <end position="342"/>
    </location>
</feature>
<keyword evidence="2 4" id="KW-0732">Signal</keyword>
<comment type="similarity">
    <text evidence="1">Belongs to the TrbG/VirB9 family.</text>
</comment>
<dbReference type="RefSeq" id="WP_132289863.1">
    <property type="nucleotide sequence ID" value="NZ_SKBM01000011.1"/>
</dbReference>
<comment type="caution">
    <text evidence="5">The sequence shown here is derived from an EMBL/GenBank/DDBJ whole genome shotgun (WGS) entry which is preliminary data.</text>
</comment>
<organism evidence="5 6">
    <name type="scientific">Roseicella aquatilis</name>
    <dbReference type="NCBI Taxonomy" id="2527868"/>
    <lineage>
        <taxon>Bacteria</taxon>
        <taxon>Pseudomonadati</taxon>
        <taxon>Pseudomonadota</taxon>
        <taxon>Alphaproteobacteria</taxon>
        <taxon>Acetobacterales</taxon>
        <taxon>Roseomonadaceae</taxon>
        <taxon>Roseicella</taxon>
    </lineage>
</organism>
<protein>
    <recommendedName>
        <fullName evidence="7">Conjugal transfer protein TrbG</fullName>
    </recommendedName>
</protein>
<dbReference type="AlphaFoldDB" id="A0A4R4DK75"/>
<keyword evidence="6" id="KW-1185">Reference proteome</keyword>
<gene>
    <name evidence="5" type="ORF">EXY23_13480</name>
</gene>
<name>A0A4R4DK75_9PROT</name>
<evidence type="ECO:0000256" key="4">
    <source>
        <dbReference type="SAM" id="SignalP"/>
    </source>
</evidence>
<feature type="signal peptide" evidence="4">
    <location>
        <begin position="1"/>
        <end position="18"/>
    </location>
</feature>
<proteinExistence type="inferred from homology"/>
<sequence length="342" mass="36789">MRRLLPTLLVALAAPVLAAETPRPCASDGDPRERCVAYRPGQVIRIYAAPGATLTVELPATQRVFSVAVSDNAVISGGPGMVRTASGGGGDATVDGNLMVMVPGGGENPQQFVTLKPLRHLEPQPLVVLAWRQNPATGERALRRYTFELRTRPGELTEEVPDTFFSVRIADPEAEREERAARWRQVRDEREARAAAARLRQTTQGGAPGIRRNVRYTGQGTAEDRAALAPVVGANPTDGAMWDDGMRTYLRYPGNRRPPMVYRVTADGAEAVVGHHVEADPTTNGALLVVHGVHPMLRLREGGRILCLTNSAYDATGQNPGTGTVDGGVVRETREPGRGTAR</sequence>
<reference evidence="5 6" key="1">
    <citation type="submission" date="2019-03" db="EMBL/GenBank/DDBJ databases">
        <title>Paracraurococcus aquatilis NE82 genome sequence.</title>
        <authorList>
            <person name="Zhao Y."/>
            <person name="Du Z."/>
        </authorList>
    </citation>
    <scope>NUCLEOTIDE SEQUENCE [LARGE SCALE GENOMIC DNA]</scope>
    <source>
        <strain evidence="5 6">NE82</strain>
    </source>
</reference>
<dbReference type="InterPro" id="IPR038161">
    <property type="entry name" value="VirB9/CagX/TrbG_C_sf"/>
</dbReference>
<dbReference type="Proteomes" id="UP000295023">
    <property type="component" value="Unassembled WGS sequence"/>
</dbReference>
<evidence type="ECO:0008006" key="7">
    <source>
        <dbReference type="Google" id="ProtNLM"/>
    </source>
</evidence>
<dbReference type="EMBL" id="SKBM01000011">
    <property type="protein sequence ID" value="TCZ61135.1"/>
    <property type="molecule type" value="Genomic_DNA"/>
</dbReference>
<evidence type="ECO:0000313" key="6">
    <source>
        <dbReference type="Proteomes" id="UP000295023"/>
    </source>
</evidence>
<dbReference type="InterPro" id="IPR033645">
    <property type="entry name" value="VirB9/CagX/TrbG_C"/>
</dbReference>